<dbReference type="CDD" id="cd11613">
    <property type="entry name" value="SAF_AH_GD"/>
    <property type="match status" value="1"/>
</dbReference>
<dbReference type="Pfam" id="PF20629">
    <property type="entry name" value="GD_AH_C"/>
    <property type="match status" value="1"/>
</dbReference>
<dbReference type="InterPro" id="IPR013974">
    <property type="entry name" value="SAF"/>
</dbReference>
<dbReference type="InterPro" id="IPR048332">
    <property type="entry name" value="GD_AH_C"/>
</dbReference>
<sequence length="508" mass="53679">MSQPTLAIKLHDKDDVLIARGAIAAGTILAEFDDLVASAEIPPAHKIACRDVAQGAPVRRYGQIIGFATQAIRAGEHVHVHNLSIGEFNRDYAFGEDLRPVSPAAAPLDFQGFRRADGRVATRNYIGVISTVNCSATVTKLVSQHFAAPGVLDAYPNVDGIVPITHSFGCCIDHHGEGIQQLRRTIGGYVRHPNFAGVVIIGLGCEANQMGAMFVAEGVEPGPLLVPLVMQEEGGTQKTVDAAIRAVEAMLPLANQARREPLPVSHLSVALQCGGSDGYSGITANPALGAAVDLLVSHGGTAILTETPEIYGAEHLLTRRAVSREVGEKIVERIHWWESYAEREKGSIDNNPTPGNKAGGLTTILEKSLGAVAKSGSSPLMGVYRYAEPIDTNGLVFMDAPGYDPMGATGQIASGANLVVFTTGRGSCFGAKPAPSIKVATNSAMYRRMVDDMDINCGEIMEGGASVEQKGEEIFRMIIEVASGGKSKSEALGVGNEEFVPWMIGAQM</sequence>
<comment type="similarity">
    <text evidence="1">Belongs to the UxaA family.</text>
</comment>
<evidence type="ECO:0000313" key="3">
    <source>
        <dbReference type="EMBL" id="PEH43061.1"/>
    </source>
</evidence>
<keyword evidence="2" id="KW-0456">Lyase</keyword>
<dbReference type="InterPro" id="IPR007392">
    <property type="entry name" value="GD_AH_second"/>
</dbReference>
<reference evidence="4" key="1">
    <citation type="submission" date="2017-09" db="EMBL/GenBank/DDBJ databases">
        <title>FDA dAtabase for Regulatory Grade micrObial Sequences (FDA-ARGOS): Supporting development and validation of Infectious Disease Dx tests.</title>
        <authorList>
            <person name="Minogue T."/>
            <person name="Wolcott M."/>
            <person name="Wasieloski L."/>
            <person name="Aguilar W."/>
            <person name="Moore D."/>
            <person name="Tallon L."/>
            <person name="Sadzewicz L."/>
            <person name="Ott S."/>
            <person name="Zhao X."/>
            <person name="Nagaraj S."/>
            <person name="Vavikolanu K."/>
            <person name="Aluvathingal J."/>
            <person name="Nadendla S."/>
            <person name="Sichtig H."/>
        </authorList>
    </citation>
    <scope>NUCLEOTIDE SEQUENCE [LARGE SCALE GENOMIC DNA]</scope>
    <source>
        <strain evidence="4">FDAARGOS_390</strain>
    </source>
</reference>
<dbReference type="GO" id="GO:0016829">
    <property type="term" value="F:lyase activity"/>
    <property type="evidence" value="ECO:0007669"/>
    <property type="project" value="UniProtKB-KW"/>
</dbReference>
<dbReference type="SMART" id="SM00858">
    <property type="entry name" value="SAF"/>
    <property type="match status" value="1"/>
</dbReference>
<dbReference type="InterPro" id="IPR044144">
    <property type="entry name" value="SAF_UxaA/GarD"/>
</dbReference>
<accession>A0A2A7SHN3</accession>
<dbReference type="Gene3D" id="2.30.130.110">
    <property type="match status" value="1"/>
</dbReference>
<comment type="caution">
    <text evidence="3">The sequence shown here is derived from an EMBL/GenBank/DDBJ whole genome shotgun (WGS) entry which is preliminary data.</text>
</comment>
<dbReference type="PANTHER" id="PTHR30536">
    <property type="entry name" value="ALTRONATE/GALACTARATE DEHYDRATASE"/>
    <property type="match status" value="1"/>
</dbReference>
<protein>
    <submittedName>
        <fullName evidence="3">Galactonate dehydratase</fullName>
    </submittedName>
</protein>
<evidence type="ECO:0000256" key="2">
    <source>
        <dbReference type="ARBA" id="ARBA00023239"/>
    </source>
</evidence>
<dbReference type="PANTHER" id="PTHR30536:SF5">
    <property type="entry name" value="ALTRONATE DEHYDRATASE"/>
    <property type="match status" value="1"/>
</dbReference>
<dbReference type="Pfam" id="PF04295">
    <property type="entry name" value="GD_AH_second"/>
    <property type="match status" value="1"/>
</dbReference>
<dbReference type="EMBL" id="PDDY01000001">
    <property type="protein sequence ID" value="PEH43061.1"/>
    <property type="molecule type" value="Genomic_DNA"/>
</dbReference>
<dbReference type="RefSeq" id="WP_098152857.1">
    <property type="nucleotide sequence ID" value="NZ_CADEQH010000010.1"/>
</dbReference>
<dbReference type="GO" id="GO:0019698">
    <property type="term" value="P:D-galacturonate catabolic process"/>
    <property type="evidence" value="ECO:0007669"/>
    <property type="project" value="TreeGrafter"/>
</dbReference>
<name>A0A2A7SHN3_BURGA</name>
<dbReference type="InterPro" id="IPR052172">
    <property type="entry name" value="UxaA_altronate/galactarate_dh"/>
</dbReference>
<proteinExistence type="inferred from homology"/>
<dbReference type="Proteomes" id="UP000220629">
    <property type="component" value="Unassembled WGS sequence"/>
</dbReference>
<organism evidence="3 4">
    <name type="scientific">Burkholderia gladioli</name>
    <name type="common">Pseudomonas marginata</name>
    <name type="synonym">Phytomonas marginata</name>
    <dbReference type="NCBI Taxonomy" id="28095"/>
    <lineage>
        <taxon>Bacteria</taxon>
        <taxon>Pseudomonadati</taxon>
        <taxon>Pseudomonadota</taxon>
        <taxon>Betaproteobacteria</taxon>
        <taxon>Burkholderiales</taxon>
        <taxon>Burkholderiaceae</taxon>
        <taxon>Burkholderia</taxon>
    </lineage>
</organism>
<evidence type="ECO:0000256" key="1">
    <source>
        <dbReference type="ARBA" id="ARBA00010986"/>
    </source>
</evidence>
<evidence type="ECO:0000313" key="4">
    <source>
        <dbReference type="Proteomes" id="UP000220629"/>
    </source>
</evidence>
<dbReference type="Pfam" id="PF08666">
    <property type="entry name" value="SAF"/>
    <property type="match status" value="1"/>
</dbReference>
<dbReference type="AlphaFoldDB" id="A0A2A7SHN3"/>
<gene>
    <name evidence="3" type="ORF">CRM94_13420</name>
</gene>